<dbReference type="EC" id="1.3.1.12" evidence="3"/>
<keyword evidence="8" id="KW-0057">Aromatic amino acid biosynthesis</keyword>
<dbReference type="InterPro" id="IPR046826">
    <property type="entry name" value="PDH_N"/>
</dbReference>
<dbReference type="Pfam" id="PF20463">
    <property type="entry name" value="PDH_C"/>
    <property type="match status" value="1"/>
</dbReference>
<comment type="similarity">
    <text evidence="2">Belongs to the prephenate/arogenate dehydrogenase family.</text>
</comment>
<dbReference type="InterPro" id="IPR008927">
    <property type="entry name" value="6-PGluconate_DH-like_C_sf"/>
</dbReference>
<evidence type="ECO:0000256" key="9">
    <source>
        <dbReference type="ARBA" id="ARBA00049260"/>
    </source>
</evidence>
<name>A0A2M7E9X7_9BACT</name>
<protein>
    <recommendedName>
        <fullName evidence="3">prephenate dehydrogenase</fullName>
        <ecNumber evidence="3">1.3.1.12</ecNumber>
    </recommendedName>
</protein>
<dbReference type="SUPFAM" id="SSF51735">
    <property type="entry name" value="NAD(P)-binding Rossmann-fold domains"/>
    <property type="match status" value="1"/>
</dbReference>
<evidence type="ECO:0000259" key="10">
    <source>
        <dbReference type="PROSITE" id="PS51176"/>
    </source>
</evidence>
<dbReference type="InterPro" id="IPR036291">
    <property type="entry name" value="NAD(P)-bd_dom_sf"/>
</dbReference>
<dbReference type="Proteomes" id="UP000228886">
    <property type="component" value="Unassembled WGS sequence"/>
</dbReference>
<evidence type="ECO:0000256" key="8">
    <source>
        <dbReference type="ARBA" id="ARBA00023141"/>
    </source>
</evidence>
<dbReference type="Gene3D" id="1.10.3660.10">
    <property type="entry name" value="6-phosphogluconate dehydrogenase C-terminal like domain"/>
    <property type="match status" value="1"/>
</dbReference>
<evidence type="ECO:0000256" key="7">
    <source>
        <dbReference type="ARBA" id="ARBA00023027"/>
    </source>
</evidence>
<dbReference type="InterPro" id="IPR003099">
    <property type="entry name" value="Prephen_DH"/>
</dbReference>
<comment type="pathway">
    <text evidence="1">Amino-acid biosynthesis; L-tyrosine biosynthesis; (4-hydroxyphenyl)pyruvate from prephenate (NAD(+) route): step 1/1.</text>
</comment>
<dbReference type="GO" id="GO:0004665">
    <property type="term" value="F:prephenate dehydrogenase (NADP+) activity"/>
    <property type="evidence" value="ECO:0007669"/>
    <property type="project" value="InterPro"/>
</dbReference>
<keyword evidence="4" id="KW-0827">Tyrosine biosynthesis</keyword>
<dbReference type="InterPro" id="IPR046825">
    <property type="entry name" value="PDH_C"/>
</dbReference>
<dbReference type="GO" id="GO:0070403">
    <property type="term" value="F:NAD+ binding"/>
    <property type="evidence" value="ECO:0007669"/>
    <property type="project" value="InterPro"/>
</dbReference>
<feature type="domain" description="Prephenate/arogenate dehydrogenase" evidence="10">
    <location>
        <begin position="3"/>
        <end position="281"/>
    </location>
</feature>
<dbReference type="GO" id="GO:0008977">
    <property type="term" value="F:prephenate dehydrogenase (NAD+) activity"/>
    <property type="evidence" value="ECO:0007669"/>
    <property type="project" value="UniProtKB-EC"/>
</dbReference>
<organism evidence="11 12">
    <name type="scientific">bacterium (Candidatus Ratteibacteria) CG01_land_8_20_14_3_00_40_19</name>
    <dbReference type="NCBI Taxonomy" id="2014290"/>
    <lineage>
        <taxon>Bacteria</taxon>
        <taxon>Candidatus Ratteibacteria</taxon>
    </lineage>
</organism>
<dbReference type="SUPFAM" id="SSF48179">
    <property type="entry name" value="6-phosphogluconate dehydrogenase C-terminal domain-like"/>
    <property type="match status" value="1"/>
</dbReference>
<comment type="catalytic activity">
    <reaction evidence="9">
        <text>prephenate + NAD(+) = 3-(4-hydroxyphenyl)pyruvate + CO2 + NADH</text>
        <dbReference type="Rhea" id="RHEA:13869"/>
        <dbReference type="ChEBI" id="CHEBI:16526"/>
        <dbReference type="ChEBI" id="CHEBI:29934"/>
        <dbReference type="ChEBI" id="CHEBI:36242"/>
        <dbReference type="ChEBI" id="CHEBI:57540"/>
        <dbReference type="ChEBI" id="CHEBI:57945"/>
        <dbReference type="EC" id="1.3.1.12"/>
    </reaction>
</comment>
<evidence type="ECO:0000256" key="2">
    <source>
        <dbReference type="ARBA" id="ARBA00007964"/>
    </source>
</evidence>
<reference evidence="12" key="1">
    <citation type="submission" date="2017-09" db="EMBL/GenBank/DDBJ databases">
        <title>Depth-based differentiation of microbial function through sediment-hosted aquifers and enrichment of novel symbionts in the deep terrestrial subsurface.</title>
        <authorList>
            <person name="Probst A.J."/>
            <person name="Ladd B."/>
            <person name="Jarett J.K."/>
            <person name="Geller-Mcgrath D.E."/>
            <person name="Sieber C.M.K."/>
            <person name="Emerson J.B."/>
            <person name="Anantharaman K."/>
            <person name="Thomas B.C."/>
            <person name="Malmstrom R."/>
            <person name="Stieglmeier M."/>
            <person name="Klingl A."/>
            <person name="Woyke T."/>
            <person name="Ryan C.M."/>
            <person name="Banfield J.F."/>
        </authorList>
    </citation>
    <scope>NUCLEOTIDE SEQUENCE [LARGE SCALE GENOMIC DNA]</scope>
</reference>
<dbReference type="AlphaFoldDB" id="A0A2M7E9X7"/>
<dbReference type="FunFam" id="1.10.3660.10:FF:000003">
    <property type="entry name" value="Prephenate dehydrogenase"/>
    <property type="match status" value="1"/>
</dbReference>
<keyword evidence="6" id="KW-0560">Oxidoreductase</keyword>
<dbReference type="EMBL" id="PETL01000079">
    <property type="protein sequence ID" value="PIV64550.1"/>
    <property type="molecule type" value="Genomic_DNA"/>
</dbReference>
<keyword evidence="7" id="KW-0520">NAD</keyword>
<evidence type="ECO:0000256" key="3">
    <source>
        <dbReference type="ARBA" id="ARBA00012068"/>
    </source>
</evidence>
<dbReference type="PROSITE" id="PS51176">
    <property type="entry name" value="PDH_ADH"/>
    <property type="match status" value="1"/>
</dbReference>
<gene>
    <name evidence="11" type="ORF">COS11_01565</name>
</gene>
<dbReference type="GO" id="GO:0006571">
    <property type="term" value="P:tyrosine biosynthetic process"/>
    <property type="evidence" value="ECO:0007669"/>
    <property type="project" value="UniProtKB-KW"/>
</dbReference>
<dbReference type="Gene3D" id="3.40.50.720">
    <property type="entry name" value="NAD(P)-binding Rossmann-like Domain"/>
    <property type="match status" value="1"/>
</dbReference>
<evidence type="ECO:0000256" key="4">
    <source>
        <dbReference type="ARBA" id="ARBA00022498"/>
    </source>
</evidence>
<comment type="caution">
    <text evidence="11">The sequence shown here is derived from an EMBL/GenBank/DDBJ whole genome shotgun (WGS) entry which is preliminary data.</text>
</comment>
<sequence>MFKKVCIVGPGLIGGSLALALKKAGMAETIAGIGHRSISLERALKLGAIDKGFLEFRKGISRADLVVLATPVATILKYLEKNFSSLEKGALITDTGSTKSEIVKKAEFLLPSSVYFVGGHPIAGSEKKGVEAATPGLFKGKTVVLTKTKKTNRKALQMVKELWQSVGAKTKVLSPAGHDRIIAYLSHLPHLAAVALVKAIKESSERKNFSFAGSGFKDTTRIASGSPQLWCDIFSTNSNEVLSALDDFKKSLNTIEKLIEKKDWKELKNQLQKVKHFRDRL</sequence>
<evidence type="ECO:0000256" key="1">
    <source>
        <dbReference type="ARBA" id="ARBA00005067"/>
    </source>
</evidence>
<dbReference type="FunFam" id="3.40.50.720:FF:000208">
    <property type="entry name" value="Prephenate dehydrogenase"/>
    <property type="match status" value="1"/>
</dbReference>
<dbReference type="InterPro" id="IPR050812">
    <property type="entry name" value="Preph/Arog_dehydrog"/>
</dbReference>
<evidence type="ECO:0000313" key="11">
    <source>
        <dbReference type="EMBL" id="PIV64550.1"/>
    </source>
</evidence>
<keyword evidence="5" id="KW-0028">Amino-acid biosynthesis</keyword>
<accession>A0A2M7E9X7</accession>
<dbReference type="PANTHER" id="PTHR21363">
    <property type="entry name" value="PREPHENATE DEHYDROGENASE"/>
    <property type="match status" value="1"/>
</dbReference>
<evidence type="ECO:0000313" key="12">
    <source>
        <dbReference type="Proteomes" id="UP000228886"/>
    </source>
</evidence>
<dbReference type="PANTHER" id="PTHR21363:SF0">
    <property type="entry name" value="PREPHENATE DEHYDROGENASE [NADP(+)]"/>
    <property type="match status" value="1"/>
</dbReference>
<evidence type="ECO:0000256" key="6">
    <source>
        <dbReference type="ARBA" id="ARBA00023002"/>
    </source>
</evidence>
<dbReference type="Pfam" id="PF02153">
    <property type="entry name" value="PDH_N"/>
    <property type="match status" value="1"/>
</dbReference>
<proteinExistence type="inferred from homology"/>
<evidence type="ECO:0000256" key="5">
    <source>
        <dbReference type="ARBA" id="ARBA00022605"/>
    </source>
</evidence>